<gene>
    <name evidence="10" type="ORF">ACFFRE_03370</name>
</gene>
<feature type="domain" description="Acyl-CoA oxidase/dehydrogenase middle" evidence="8">
    <location>
        <begin position="108"/>
        <end position="199"/>
    </location>
</feature>
<evidence type="ECO:0000313" key="11">
    <source>
        <dbReference type="Proteomes" id="UP001589788"/>
    </source>
</evidence>
<dbReference type="EMBL" id="JBHLYQ010000020">
    <property type="protein sequence ID" value="MFC0081200.1"/>
    <property type="molecule type" value="Genomic_DNA"/>
</dbReference>
<evidence type="ECO:0000256" key="5">
    <source>
        <dbReference type="ARBA" id="ARBA00023002"/>
    </source>
</evidence>
<sequence length="368" mass="39406">MSVRLELPGDDDPRRQAIRAWLAAHPSPSGRELAEGGWVVPHWPRPYGHDADPVFQLIVDDELAKAGVRRPENPIGIGWAAPTILLAGTPEQRERYLLPALAGEEVWCQLFSEPDAGSDLASLRTRAVADGEGWVVSGRKIWTSGAQHAQFGILLARTDPDAPRHQGITYFICPMTSPGITVRPIVDMTGLALFNEVTLDEVHLGPELVVGRPGDGWRLAKLTLANERVSLSSGGVLWGRGPTVGDLVDQVRASGGVAGPARDRLVRAWADGQVLEQLRLRLLAARMAGQAPGPEASVQKLAADRHGQAVLRLAKDLEGPAGTVAEGDPVWQHGFLFSPALTIGGGTAEVQRNVIGERVLGLPRDPEA</sequence>
<dbReference type="SUPFAM" id="SSF56645">
    <property type="entry name" value="Acyl-CoA dehydrogenase NM domain-like"/>
    <property type="match status" value="1"/>
</dbReference>
<dbReference type="InterPro" id="IPR009075">
    <property type="entry name" value="AcylCo_DH/oxidase_C"/>
</dbReference>
<dbReference type="InterPro" id="IPR006091">
    <property type="entry name" value="Acyl-CoA_Oxase/DH_mid-dom"/>
</dbReference>
<name>A0ABV6C0K0_9ACTN</name>
<evidence type="ECO:0000256" key="1">
    <source>
        <dbReference type="ARBA" id="ARBA00001974"/>
    </source>
</evidence>
<evidence type="ECO:0000256" key="2">
    <source>
        <dbReference type="ARBA" id="ARBA00009347"/>
    </source>
</evidence>
<dbReference type="InterPro" id="IPR037069">
    <property type="entry name" value="AcylCoA_DH/ox_N_sf"/>
</dbReference>
<keyword evidence="5 6" id="KW-0560">Oxidoreductase</keyword>
<dbReference type="Pfam" id="PF02771">
    <property type="entry name" value="Acyl-CoA_dh_N"/>
    <property type="match status" value="1"/>
</dbReference>
<organism evidence="10 11">
    <name type="scientific">Aciditerrimonas ferrireducens</name>
    <dbReference type="NCBI Taxonomy" id="667306"/>
    <lineage>
        <taxon>Bacteria</taxon>
        <taxon>Bacillati</taxon>
        <taxon>Actinomycetota</taxon>
        <taxon>Acidimicrobiia</taxon>
        <taxon>Acidimicrobiales</taxon>
        <taxon>Acidimicrobiaceae</taxon>
        <taxon>Aciditerrimonas</taxon>
    </lineage>
</organism>
<keyword evidence="11" id="KW-1185">Reference proteome</keyword>
<feature type="domain" description="Acyl-CoA dehydrogenase/oxidase N-terminal" evidence="9">
    <location>
        <begin position="27"/>
        <end position="104"/>
    </location>
</feature>
<dbReference type="InterPro" id="IPR009100">
    <property type="entry name" value="AcylCoA_DH/oxidase_NM_dom_sf"/>
</dbReference>
<evidence type="ECO:0000259" key="8">
    <source>
        <dbReference type="Pfam" id="PF02770"/>
    </source>
</evidence>
<dbReference type="Pfam" id="PF00441">
    <property type="entry name" value="Acyl-CoA_dh_1"/>
    <property type="match status" value="1"/>
</dbReference>
<dbReference type="InterPro" id="IPR036250">
    <property type="entry name" value="AcylCo_DH-like_C"/>
</dbReference>
<proteinExistence type="inferred from homology"/>
<evidence type="ECO:0000259" key="9">
    <source>
        <dbReference type="Pfam" id="PF02771"/>
    </source>
</evidence>
<dbReference type="PANTHER" id="PTHR43292">
    <property type="entry name" value="ACYL-COA DEHYDROGENASE"/>
    <property type="match status" value="1"/>
</dbReference>
<accession>A0ABV6C0K0</accession>
<evidence type="ECO:0000313" key="10">
    <source>
        <dbReference type="EMBL" id="MFC0081200.1"/>
    </source>
</evidence>
<dbReference type="RefSeq" id="WP_377788204.1">
    <property type="nucleotide sequence ID" value="NZ_JBHLYQ010000020.1"/>
</dbReference>
<dbReference type="InterPro" id="IPR046373">
    <property type="entry name" value="Acyl-CoA_Oxase/DH_mid-dom_sf"/>
</dbReference>
<comment type="cofactor">
    <cofactor evidence="1 6">
        <name>FAD</name>
        <dbReference type="ChEBI" id="CHEBI:57692"/>
    </cofactor>
</comment>
<protein>
    <submittedName>
        <fullName evidence="10">Acyl-CoA dehydrogenase family protein</fullName>
    </submittedName>
</protein>
<evidence type="ECO:0000259" key="7">
    <source>
        <dbReference type="Pfam" id="PF00441"/>
    </source>
</evidence>
<dbReference type="InterPro" id="IPR013786">
    <property type="entry name" value="AcylCoA_DH/ox_N"/>
</dbReference>
<dbReference type="Gene3D" id="1.20.140.10">
    <property type="entry name" value="Butyryl-CoA Dehydrogenase, subunit A, domain 3"/>
    <property type="match status" value="1"/>
</dbReference>
<comment type="similarity">
    <text evidence="2 6">Belongs to the acyl-CoA dehydrogenase family.</text>
</comment>
<feature type="domain" description="Acyl-CoA dehydrogenase/oxidase C-terminal" evidence="7">
    <location>
        <begin position="214"/>
        <end position="360"/>
    </location>
</feature>
<keyword evidence="3 6" id="KW-0285">Flavoprotein</keyword>
<evidence type="ECO:0000256" key="4">
    <source>
        <dbReference type="ARBA" id="ARBA00022827"/>
    </source>
</evidence>
<dbReference type="Proteomes" id="UP001589788">
    <property type="component" value="Unassembled WGS sequence"/>
</dbReference>
<evidence type="ECO:0000256" key="6">
    <source>
        <dbReference type="RuleBase" id="RU362125"/>
    </source>
</evidence>
<reference evidence="10 11" key="1">
    <citation type="submission" date="2024-09" db="EMBL/GenBank/DDBJ databases">
        <authorList>
            <person name="Sun Q."/>
            <person name="Mori K."/>
        </authorList>
    </citation>
    <scope>NUCLEOTIDE SEQUENCE [LARGE SCALE GENOMIC DNA]</scope>
    <source>
        <strain evidence="10 11">JCM 15389</strain>
    </source>
</reference>
<dbReference type="Pfam" id="PF02770">
    <property type="entry name" value="Acyl-CoA_dh_M"/>
    <property type="match status" value="1"/>
</dbReference>
<dbReference type="InterPro" id="IPR052161">
    <property type="entry name" value="Mycobact_Acyl-CoA_DH"/>
</dbReference>
<comment type="caution">
    <text evidence="10">The sequence shown here is derived from an EMBL/GenBank/DDBJ whole genome shotgun (WGS) entry which is preliminary data.</text>
</comment>
<dbReference type="Gene3D" id="2.40.110.10">
    <property type="entry name" value="Butyryl-CoA Dehydrogenase, subunit A, domain 2"/>
    <property type="match status" value="1"/>
</dbReference>
<dbReference type="SUPFAM" id="SSF47203">
    <property type="entry name" value="Acyl-CoA dehydrogenase C-terminal domain-like"/>
    <property type="match status" value="1"/>
</dbReference>
<evidence type="ECO:0000256" key="3">
    <source>
        <dbReference type="ARBA" id="ARBA00022630"/>
    </source>
</evidence>
<keyword evidence="4 6" id="KW-0274">FAD</keyword>
<dbReference type="PANTHER" id="PTHR43292:SF4">
    <property type="entry name" value="ACYL-COA DEHYDROGENASE FADE34"/>
    <property type="match status" value="1"/>
</dbReference>
<dbReference type="Gene3D" id="1.10.540.10">
    <property type="entry name" value="Acyl-CoA dehydrogenase/oxidase, N-terminal domain"/>
    <property type="match status" value="1"/>
</dbReference>